<feature type="domain" description="Protein kinase" evidence="10">
    <location>
        <begin position="55"/>
        <end position="328"/>
    </location>
</feature>
<evidence type="ECO:0000256" key="3">
    <source>
        <dbReference type="ARBA" id="ARBA00022777"/>
    </source>
</evidence>
<keyword evidence="12" id="KW-1185">Reference proteome</keyword>
<comment type="caution">
    <text evidence="11">The sequence shown here is derived from an EMBL/GenBank/DDBJ whole genome shotgun (WGS) entry which is preliminary data.</text>
</comment>
<dbReference type="Gene3D" id="1.10.510.10">
    <property type="entry name" value="Transferase(Phosphotransferase) domain 1"/>
    <property type="match status" value="1"/>
</dbReference>
<protein>
    <recommendedName>
        <fullName evidence="6">mitogen-activated protein kinase kinase</fullName>
        <ecNumber evidence="6">2.7.12.2</ecNumber>
    </recommendedName>
</protein>
<keyword evidence="4" id="KW-0067">ATP-binding</keyword>
<dbReference type="InterPro" id="IPR011009">
    <property type="entry name" value="Kinase-like_dom_sf"/>
</dbReference>
<dbReference type="EC" id="2.7.12.2" evidence="6"/>
<evidence type="ECO:0000313" key="12">
    <source>
        <dbReference type="Proteomes" id="UP000766486"/>
    </source>
</evidence>
<comment type="catalytic activity">
    <reaction evidence="9">
        <text>L-tyrosyl-[protein] + ATP = O-phospho-L-tyrosyl-[protein] + ADP + H(+)</text>
        <dbReference type="Rhea" id="RHEA:10596"/>
        <dbReference type="Rhea" id="RHEA-COMP:10136"/>
        <dbReference type="Rhea" id="RHEA-COMP:20101"/>
        <dbReference type="ChEBI" id="CHEBI:15378"/>
        <dbReference type="ChEBI" id="CHEBI:30616"/>
        <dbReference type="ChEBI" id="CHEBI:46858"/>
        <dbReference type="ChEBI" id="CHEBI:61978"/>
        <dbReference type="ChEBI" id="CHEBI:456216"/>
        <dbReference type="EC" id="2.7.12.2"/>
    </reaction>
</comment>
<sequence>MPTERAEDLARKLSDLVAEARLETSFLDASTQHIYHNDAGGQSVPTRRVENWTLDVKRPVLGSGSFGTVRLERCQQSSRMRAVKEIKKHDQQHRLMDYSRELEAIVQFSRPQYSHCFVQSHGWFENESSIFIAMEYYQWGDLSRHLYSPLPEEEVRQIISQVLEGIVYMHEKGFMHRDLKPSNIMVISNGPYWSVKIADFGISKQRFLQESLNTVGVGTIGYVAPEQIGLRSNDVTTNDDNSTPGFPADMWSIGILSVKLFTGQAPFKDLTTLSQYLSSTQEARVARLESPLKQQGASKVSQKFIVDLLQVEPENRMGAYQASLHEWLAKNEEVSNGVPNDVSNDLAL</sequence>
<evidence type="ECO:0000256" key="6">
    <source>
        <dbReference type="ARBA" id="ARBA00038999"/>
    </source>
</evidence>
<evidence type="ECO:0000256" key="2">
    <source>
        <dbReference type="ARBA" id="ARBA00022741"/>
    </source>
</evidence>
<evidence type="ECO:0000256" key="7">
    <source>
        <dbReference type="ARBA" id="ARBA00049014"/>
    </source>
</evidence>
<evidence type="ECO:0000256" key="8">
    <source>
        <dbReference type="ARBA" id="ARBA00049299"/>
    </source>
</evidence>
<proteinExistence type="inferred from homology"/>
<dbReference type="SMART" id="SM00220">
    <property type="entry name" value="S_TKc"/>
    <property type="match status" value="1"/>
</dbReference>
<organism evidence="11 12">
    <name type="scientific">Bionectria ochroleuca</name>
    <name type="common">Gliocladium roseum</name>
    <dbReference type="NCBI Taxonomy" id="29856"/>
    <lineage>
        <taxon>Eukaryota</taxon>
        <taxon>Fungi</taxon>
        <taxon>Dikarya</taxon>
        <taxon>Ascomycota</taxon>
        <taxon>Pezizomycotina</taxon>
        <taxon>Sordariomycetes</taxon>
        <taxon>Hypocreomycetidae</taxon>
        <taxon>Hypocreales</taxon>
        <taxon>Bionectriaceae</taxon>
        <taxon>Clonostachys</taxon>
    </lineage>
</organism>
<name>A0ABY6UDQ0_BIOOC</name>
<dbReference type="PROSITE" id="PS50011">
    <property type="entry name" value="PROTEIN_KINASE_DOM"/>
    <property type="match status" value="1"/>
</dbReference>
<gene>
    <name evidence="11" type="ORF">CLO192961_LOCUS245258</name>
</gene>
<dbReference type="EMBL" id="CABFNS010000794">
    <property type="protein sequence ID" value="VUC28868.1"/>
    <property type="molecule type" value="Genomic_DNA"/>
</dbReference>
<comment type="catalytic activity">
    <reaction evidence="8">
        <text>L-threonyl-[protein] + ATP = O-phospho-L-threonyl-[protein] + ADP + H(+)</text>
        <dbReference type="Rhea" id="RHEA:46608"/>
        <dbReference type="Rhea" id="RHEA-COMP:11060"/>
        <dbReference type="Rhea" id="RHEA-COMP:11605"/>
        <dbReference type="ChEBI" id="CHEBI:15378"/>
        <dbReference type="ChEBI" id="CHEBI:30013"/>
        <dbReference type="ChEBI" id="CHEBI:30616"/>
        <dbReference type="ChEBI" id="CHEBI:61977"/>
        <dbReference type="ChEBI" id="CHEBI:456216"/>
        <dbReference type="EC" id="2.7.12.2"/>
    </reaction>
</comment>
<comment type="catalytic activity">
    <reaction evidence="7">
        <text>L-seryl-[protein] + ATP = O-phospho-L-seryl-[protein] + ADP + H(+)</text>
        <dbReference type="Rhea" id="RHEA:17989"/>
        <dbReference type="Rhea" id="RHEA-COMP:9863"/>
        <dbReference type="Rhea" id="RHEA-COMP:11604"/>
        <dbReference type="ChEBI" id="CHEBI:15378"/>
        <dbReference type="ChEBI" id="CHEBI:29999"/>
        <dbReference type="ChEBI" id="CHEBI:30616"/>
        <dbReference type="ChEBI" id="CHEBI:83421"/>
        <dbReference type="ChEBI" id="CHEBI:456216"/>
        <dbReference type="EC" id="2.7.12.2"/>
    </reaction>
</comment>
<comment type="similarity">
    <text evidence="5">Belongs to the protein kinase superfamily. STE Ser/Thr protein kinase family. MAP kinase kinase subfamily.</text>
</comment>
<keyword evidence="3" id="KW-0418">Kinase</keyword>
<reference evidence="11 12" key="1">
    <citation type="submission" date="2019-06" db="EMBL/GenBank/DDBJ databases">
        <authorList>
            <person name="Broberg M."/>
        </authorList>
    </citation>
    <scope>NUCLEOTIDE SEQUENCE [LARGE SCALE GENOMIC DNA]</scope>
</reference>
<evidence type="ECO:0000256" key="9">
    <source>
        <dbReference type="ARBA" id="ARBA00051693"/>
    </source>
</evidence>
<accession>A0ABY6UDQ0</accession>
<dbReference type="PROSITE" id="PS00108">
    <property type="entry name" value="PROTEIN_KINASE_ST"/>
    <property type="match status" value="1"/>
</dbReference>
<dbReference type="InterPro" id="IPR008271">
    <property type="entry name" value="Ser/Thr_kinase_AS"/>
</dbReference>
<keyword evidence="2" id="KW-0547">Nucleotide-binding</keyword>
<dbReference type="PANTHER" id="PTHR48013:SF9">
    <property type="entry name" value="DUAL SPECIFICITY MITOGEN-ACTIVATED PROTEIN KINASE KINASE 5"/>
    <property type="match status" value="1"/>
</dbReference>
<dbReference type="Pfam" id="PF00069">
    <property type="entry name" value="Pkinase"/>
    <property type="match status" value="1"/>
</dbReference>
<evidence type="ECO:0000256" key="1">
    <source>
        <dbReference type="ARBA" id="ARBA00022679"/>
    </source>
</evidence>
<evidence type="ECO:0000256" key="5">
    <source>
        <dbReference type="ARBA" id="ARBA00038035"/>
    </source>
</evidence>
<evidence type="ECO:0000313" key="11">
    <source>
        <dbReference type="EMBL" id="VUC28868.1"/>
    </source>
</evidence>
<evidence type="ECO:0000259" key="10">
    <source>
        <dbReference type="PROSITE" id="PS50011"/>
    </source>
</evidence>
<dbReference type="SUPFAM" id="SSF56112">
    <property type="entry name" value="Protein kinase-like (PK-like)"/>
    <property type="match status" value="1"/>
</dbReference>
<keyword evidence="1" id="KW-0808">Transferase</keyword>
<dbReference type="Proteomes" id="UP000766486">
    <property type="component" value="Unassembled WGS sequence"/>
</dbReference>
<evidence type="ECO:0000256" key="4">
    <source>
        <dbReference type="ARBA" id="ARBA00022840"/>
    </source>
</evidence>
<dbReference type="InterPro" id="IPR000719">
    <property type="entry name" value="Prot_kinase_dom"/>
</dbReference>
<dbReference type="PANTHER" id="PTHR48013">
    <property type="entry name" value="DUAL SPECIFICITY MITOGEN-ACTIVATED PROTEIN KINASE KINASE 5-RELATED"/>
    <property type="match status" value="1"/>
</dbReference>